<feature type="compositionally biased region" description="Basic and acidic residues" evidence="1">
    <location>
        <begin position="64"/>
        <end position="79"/>
    </location>
</feature>
<dbReference type="PATRIC" id="fig|999408.3.peg.4002"/>
<evidence type="ECO:0000313" key="3">
    <source>
        <dbReference type="Proteomes" id="UP000013085"/>
    </source>
</evidence>
<gene>
    <name evidence="2" type="ORF">HMPREF1090_03735</name>
</gene>
<name>A0A0E2H6K6_9FIRM</name>
<reference evidence="2 3" key="1">
    <citation type="submission" date="2013-01" db="EMBL/GenBank/DDBJ databases">
        <title>The Genome Sequence of Clostridium clostridioforme 90A8.</title>
        <authorList>
            <consortium name="The Broad Institute Genome Sequencing Platform"/>
            <person name="Earl A."/>
            <person name="Ward D."/>
            <person name="Feldgarden M."/>
            <person name="Gevers D."/>
            <person name="Courvalin P."/>
            <person name="Lambert T."/>
            <person name="Walker B."/>
            <person name="Young S.K."/>
            <person name="Zeng Q."/>
            <person name="Gargeya S."/>
            <person name="Fitzgerald M."/>
            <person name="Haas B."/>
            <person name="Abouelleil A."/>
            <person name="Alvarado L."/>
            <person name="Arachchi H.M."/>
            <person name="Berlin A.M."/>
            <person name="Chapman S.B."/>
            <person name="Dewar J."/>
            <person name="Goldberg J."/>
            <person name="Griggs A."/>
            <person name="Gujja S."/>
            <person name="Hansen M."/>
            <person name="Howarth C."/>
            <person name="Imamovic A."/>
            <person name="Larimer J."/>
            <person name="McCowan C."/>
            <person name="Murphy C."/>
            <person name="Neiman D."/>
            <person name="Pearson M."/>
            <person name="Priest M."/>
            <person name="Roberts A."/>
            <person name="Saif S."/>
            <person name="Shea T."/>
            <person name="Sisk P."/>
            <person name="Sykes S."/>
            <person name="Wortman J."/>
            <person name="Nusbaum C."/>
            <person name="Birren B."/>
        </authorList>
    </citation>
    <scope>NUCLEOTIDE SEQUENCE [LARGE SCALE GENOMIC DNA]</scope>
    <source>
        <strain evidence="2 3">90A8</strain>
    </source>
</reference>
<dbReference type="AlphaFoldDB" id="A0A0E2H6K6"/>
<sequence>MRNTTINVSFNTEKLDALKFHMEKRDTDLQGELNDTVQKLYEKYVPQATREYIDDKVAREISTRERTRRADRTVRREESQLEESEIV</sequence>
<dbReference type="RefSeq" id="WP_002593798.1">
    <property type="nucleotide sequence ID" value="NZ_KB850980.1"/>
</dbReference>
<dbReference type="HOGENOM" id="CLU_182244_1_1_9"/>
<feature type="region of interest" description="Disordered" evidence="1">
    <location>
        <begin position="64"/>
        <end position="87"/>
    </location>
</feature>
<accession>A0A0E2H6K6</accession>
<dbReference type="EMBL" id="AGYR01000040">
    <property type="protein sequence ID" value="ENZ12106.1"/>
    <property type="molecule type" value="Genomic_DNA"/>
</dbReference>
<organism evidence="2 3">
    <name type="scientific">[Clostridium] clostridioforme 90A8</name>
    <dbReference type="NCBI Taxonomy" id="999408"/>
    <lineage>
        <taxon>Bacteria</taxon>
        <taxon>Bacillati</taxon>
        <taxon>Bacillota</taxon>
        <taxon>Clostridia</taxon>
        <taxon>Lachnospirales</taxon>
        <taxon>Lachnospiraceae</taxon>
        <taxon>Enterocloster</taxon>
    </lineage>
</organism>
<comment type="caution">
    <text evidence="2">The sequence shown here is derived from an EMBL/GenBank/DDBJ whole genome shotgun (WGS) entry which is preliminary data.</text>
</comment>
<protein>
    <submittedName>
        <fullName evidence="2">Uncharacterized protein</fullName>
    </submittedName>
</protein>
<dbReference type="Proteomes" id="UP000013085">
    <property type="component" value="Unassembled WGS sequence"/>
</dbReference>
<dbReference type="Pfam" id="PF19598">
    <property type="entry name" value="DUF6103"/>
    <property type="match status" value="1"/>
</dbReference>
<proteinExistence type="predicted"/>
<evidence type="ECO:0000256" key="1">
    <source>
        <dbReference type="SAM" id="MobiDB-lite"/>
    </source>
</evidence>
<evidence type="ECO:0000313" key="2">
    <source>
        <dbReference type="EMBL" id="ENZ12106.1"/>
    </source>
</evidence>
<dbReference type="InterPro" id="IPR046085">
    <property type="entry name" value="DUF6103"/>
</dbReference>